<comment type="caution">
    <text evidence="1">The sequence shown here is derived from an EMBL/GenBank/DDBJ whole genome shotgun (WGS) entry which is preliminary data.</text>
</comment>
<reference evidence="1" key="1">
    <citation type="submission" date="2023-10" db="EMBL/GenBank/DDBJ databases">
        <title>Amphibacter perezi, gen. nov., sp. nov. a novel taxa of the family Comamonadaceae, class Betaproteobacteria isolated from the skin microbiota of Pelophylax perezi from different populations.</title>
        <authorList>
            <person name="Costa S."/>
            <person name="Proenca D.N."/>
            <person name="Lopes I."/>
            <person name="Morais P.V."/>
        </authorList>
    </citation>
    <scope>NUCLEOTIDE SEQUENCE</scope>
    <source>
        <strain evidence="1">SL12-8</strain>
    </source>
</reference>
<dbReference type="EMBL" id="JAWDIE010000006">
    <property type="protein sequence ID" value="MEJ7137828.1"/>
    <property type="molecule type" value="Genomic_DNA"/>
</dbReference>
<evidence type="ECO:0000313" key="2">
    <source>
        <dbReference type="Proteomes" id="UP001364695"/>
    </source>
</evidence>
<organism evidence="1 2">
    <name type="scientific">Amphibiibacter pelophylacis</name>
    <dbReference type="NCBI Taxonomy" id="1799477"/>
    <lineage>
        <taxon>Bacteria</taxon>
        <taxon>Pseudomonadati</taxon>
        <taxon>Pseudomonadota</taxon>
        <taxon>Betaproteobacteria</taxon>
        <taxon>Burkholderiales</taxon>
        <taxon>Sphaerotilaceae</taxon>
        <taxon>Amphibiibacter</taxon>
    </lineage>
</organism>
<sequence>MNTIKKLSIAVALTAVAATSAFAQSAAARADAMGKPAEGMMMHHDAMGKMDKMKNEKLSLAARTARELADPSRDSTM</sequence>
<proteinExistence type="predicted"/>
<dbReference type="Proteomes" id="UP001364695">
    <property type="component" value="Unassembled WGS sequence"/>
</dbReference>
<evidence type="ECO:0000313" key="1">
    <source>
        <dbReference type="EMBL" id="MEJ7137828.1"/>
    </source>
</evidence>
<protein>
    <submittedName>
        <fullName evidence="1">Uncharacterized protein</fullName>
    </submittedName>
</protein>
<gene>
    <name evidence="1" type="ORF">RV045_05190</name>
</gene>
<name>A0ACC6P0V0_9BURK</name>
<keyword evidence="2" id="KW-1185">Reference proteome</keyword>
<accession>A0ACC6P0V0</accession>